<dbReference type="EMBL" id="VLKK01000018">
    <property type="protein sequence ID" value="TWH90513.1"/>
    <property type="molecule type" value="Genomic_DNA"/>
</dbReference>
<dbReference type="InterPro" id="IPR044068">
    <property type="entry name" value="CB"/>
</dbReference>
<dbReference type="Proteomes" id="UP000316624">
    <property type="component" value="Unassembled WGS sequence"/>
</dbReference>
<evidence type="ECO:0000313" key="6">
    <source>
        <dbReference type="Proteomes" id="UP000316624"/>
    </source>
</evidence>
<feature type="domain" description="Core-binding (CB)" evidence="4">
    <location>
        <begin position="18"/>
        <end position="89"/>
    </location>
</feature>
<dbReference type="SUPFAM" id="SSF47823">
    <property type="entry name" value="lambda integrase-like, N-terminal domain"/>
    <property type="match status" value="1"/>
</dbReference>
<dbReference type="InterPro" id="IPR010998">
    <property type="entry name" value="Integrase_recombinase_N"/>
</dbReference>
<dbReference type="Gene3D" id="1.10.150.130">
    <property type="match status" value="1"/>
</dbReference>
<dbReference type="GO" id="GO:0015074">
    <property type="term" value="P:DNA integration"/>
    <property type="evidence" value="ECO:0007669"/>
    <property type="project" value="UniProtKB-KW"/>
</dbReference>
<evidence type="ECO:0000256" key="1">
    <source>
        <dbReference type="ARBA" id="ARBA00022908"/>
    </source>
</evidence>
<protein>
    <submittedName>
        <fullName evidence="5">Phage integrase family protein with SAM-like domain</fullName>
    </submittedName>
</protein>
<evidence type="ECO:0000256" key="3">
    <source>
        <dbReference type="PROSITE-ProRule" id="PRU01248"/>
    </source>
</evidence>
<keyword evidence="2 3" id="KW-0238">DNA-binding</keyword>
<organism evidence="5 6">
    <name type="scientific">Sphingobium wenxiniae (strain DSM 21828 / CGMCC 1.7748 / JZ-1)</name>
    <dbReference type="NCBI Taxonomy" id="595605"/>
    <lineage>
        <taxon>Bacteria</taxon>
        <taxon>Pseudomonadati</taxon>
        <taxon>Pseudomonadota</taxon>
        <taxon>Alphaproteobacteria</taxon>
        <taxon>Sphingomonadales</taxon>
        <taxon>Sphingomonadaceae</taxon>
        <taxon>Sphingobium</taxon>
    </lineage>
</organism>
<dbReference type="GO" id="GO:0003677">
    <property type="term" value="F:DNA binding"/>
    <property type="evidence" value="ECO:0007669"/>
    <property type="project" value="UniProtKB-UniRule"/>
</dbReference>
<keyword evidence="1" id="KW-0229">DNA integration</keyword>
<dbReference type="AlphaFoldDB" id="A0A562K5J7"/>
<evidence type="ECO:0000256" key="2">
    <source>
        <dbReference type="ARBA" id="ARBA00023125"/>
    </source>
</evidence>
<keyword evidence="6" id="KW-1185">Reference proteome</keyword>
<reference evidence="5 6" key="1">
    <citation type="journal article" date="2015" name="Stand. Genomic Sci.">
        <title>Genomic Encyclopedia of Bacterial and Archaeal Type Strains, Phase III: the genomes of soil and plant-associated and newly described type strains.</title>
        <authorList>
            <person name="Whitman W.B."/>
            <person name="Woyke T."/>
            <person name="Klenk H.P."/>
            <person name="Zhou Y."/>
            <person name="Lilburn T.G."/>
            <person name="Beck B.J."/>
            <person name="De Vos P."/>
            <person name="Vandamme P."/>
            <person name="Eisen J.A."/>
            <person name="Garrity G."/>
            <person name="Hugenholtz P."/>
            <person name="Kyrpides N.C."/>
        </authorList>
    </citation>
    <scope>NUCLEOTIDE SEQUENCE [LARGE SCALE GENOMIC DNA]</scope>
    <source>
        <strain evidence="5 6">CGMCC 1.7748</strain>
    </source>
</reference>
<evidence type="ECO:0000313" key="5">
    <source>
        <dbReference type="EMBL" id="TWH90513.1"/>
    </source>
</evidence>
<evidence type="ECO:0000259" key="4">
    <source>
        <dbReference type="PROSITE" id="PS51900"/>
    </source>
</evidence>
<name>A0A562K5J7_SPHWJ</name>
<proteinExistence type="predicted"/>
<sequence>MILLAPPPALALPAIVASADDQTRTRFLEFFAVTIRNPHTRRAYMRAAGNFLAWVAARGVSSLAAVQPLHVAGWVAALAHEMSAPSVKQ</sequence>
<gene>
    <name evidence="5" type="ORF">IQ35_03337</name>
</gene>
<comment type="caution">
    <text evidence="5">The sequence shown here is derived from an EMBL/GenBank/DDBJ whole genome shotgun (WGS) entry which is preliminary data.</text>
</comment>
<accession>A0A562K5J7</accession>
<dbReference type="PROSITE" id="PS51900">
    <property type="entry name" value="CB"/>
    <property type="match status" value="1"/>
</dbReference>